<keyword evidence="2 7" id="KW-0813">Transport</keyword>
<keyword evidence="3" id="KW-1003">Cell membrane</keyword>
<dbReference type="PANTHER" id="PTHR30465">
    <property type="entry name" value="INNER MEMBRANE ABC TRANSPORTER"/>
    <property type="match status" value="1"/>
</dbReference>
<proteinExistence type="inferred from homology"/>
<dbReference type="Pfam" id="PF00528">
    <property type="entry name" value="BPD_transp_1"/>
    <property type="match status" value="1"/>
</dbReference>
<accession>A0A3D8PVY7</accession>
<dbReference type="GO" id="GO:0055085">
    <property type="term" value="P:transmembrane transport"/>
    <property type="evidence" value="ECO:0007669"/>
    <property type="project" value="InterPro"/>
</dbReference>
<dbReference type="CDD" id="cd06261">
    <property type="entry name" value="TM_PBP2"/>
    <property type="match status" value="1"/>
</dbReference>
<evidence type="ECO:0000259" key="8">
    <source>
        <dbReference type="PROSITE" id="PS50928"/>
    </source>
</evidence>
<name>A0A3D8PVY7_9BACI</name>
<keyword evidence="5 7" id="KW-1133">Transmembrane helix</keyword>
<gene>
    <name evidence="9" type="ORF">CWR45_06420</name>
</gene>
<evidence type="ECO:0000256" key="5">
    <source>
        <dbReference type="ARBA" id="ARBA00022989"/>
    </source>
</evidence>
<comment type="similarity">
    <text evidence="7">Belongs to the binding-protein-dependent transport system permease family.</text>
</comment>
<feature type="transmembrane region" description="Helical" evidence="7">
    <location>
        <begin position="299"/>
        <end position="318"/>
    </location>
</feature>
<comment type="caution">
    <text evidence="9">The sequence shown here is derived from an EMBL/GenBank/DDBJ whole genome shotgun (WGS) entry which is preliminary data.</text>
</comment>
<feature type="transmembrane region" description="Helical" evidence="7">
    <location>
        <begin position="257"/>
        <end position="279"/>
    </location>
</feature>
<evidence type="ECO:0000313" key="10">
    <source>
        <dbReference type="Proteomes" id="UP000256520"/>
    </source>
</evidence>
<dbReference type="AlphaFoldDB" id="A0A3D8PVY7"/>
<feature type="domain" description="ABC transmembrane type-1" evidence="8">
    <location>
        <begin position="111"/>
        <end position="318"/>
    </location>
</feature>
<dbReference type="Pfam" id="PF19300">
    <property type="entry name" value="BPD_transp_1_N"/>
    <property type="match status" value="1"/>
</dbReference>
<dbReference type="SUPFAM" id="SSF161098">
    <property type="entry name" value="MetI-like"/>
    <property type="match status" value="1"/>
</dbReference>
<evidence type="ECO:0000313" key="9">
    <source>
        <dbReference type="EMBL" id="RDW19707.1"/>
    </source>
</evidence>
<dbReference type="EMBL" id="PIOD01000006">
    <property type="protein sequence ID" value="RDW19707.1"/>
    <property type="molecule type" value="Genomic_DNA"/>
</dbReference>
<organism evidence="9 10">
    <name type="scientific">Oceanobacillus chungangensis</name>
    <dbReference type="NCBI Taxonomy" id="1229152"/>
    <lineage>
        <taxon>Bacteria</taxon>
        <taxon>Bacillati</taxon>
        <taxon>Bacillota</taxon>
        <taxon>Bacilli</taxon>
        <taxon>Bacillales</taxon>
        <taxon>Bacillaceae</taxon>
        <taxon>Oceanobacillus</taxon>
    </lineage>
</organism>
<feature type="transmembrane region" description="Helical" evidence="7">
    <location>
        <begin position="160"/>
        <end position="179"/>
    </location>
</feature>
<keyword evidence="6 7" id="KW-0472">Membrane</keyword>
<dbReference type="GO" id="GO:0005886">
    <property type="term" value="C:plasma membrane"/>
    <property type="evidence" value="ECO:0007669"/>
    <property type="project" value="UniProtKB-SubCell"/>
</dbReference>
<evidence type="ECO:0000256" key="7">
    <source>
        <dbReference type="RuleBase" id="RU363032"/>
    </source>
</evidence>
<keyword evidence="10" id="KW-1185">Reference proteome</keyword>
<evidence type="ECO:0000256" key="6">
    <source>
        <dbReference type="ARBA" id="ARBA00023136"/>
    </source>
</evidence>
<evidence type="ECO:0000256" key="1">
    <source>
        <dbReference type="ARBA" id="ARBA00004651"/>
    </source>
</evidence>
<sequence>MGRGVFHLDRRTVILKKLLTRLMGFIAAMLLLSIIVFYIARLAPGDPLQSFYGDAVESMTTQELQEARKRLGLDAPNHIQYIRWITNAFHGEFGLSLKYKIPVMEVVSPLIGNTLILGGISYLVVFIFAILLAISCALFEDTLFDRIICKVGTAAYYIPAFWLGVVLVLIFSINLNWLPSSGAYDFGKSGDLLNRLEHLVLPLIVMVLSHLWYYAYMFRNKLLDEFRKDYIILAKTKGLKKVEIIVKHCLRNIAPTIISIMAISSPHILSGTYIAEAVFNYPGIGALSVESAKYHDYNLLMLLVLITGVLVIISSIIAQSINEMIDPMLKEQEAATWKKATKNSSSW</sequence>
<feature type="transmembrane region" description="Helical" evidence="7">
    <location>
        <begin position="115"/>
        <end position="139"/>
    </location>
</feature>
<dbReference type="PANTHER" id="PTHR30465:SF0">
    <property type="entry name" value="OLIGOPEPTIDE TRANSPORT SYSTEM PERMEASE PROTEIN APPB"/>
    <property type="match status" value="1"/>
</dbReference>
<dbReference type="InterPro" id="IPR045621">
    <property type="entry name" value="BPD_transp_1_N"/>
</dbReference>
<protein>
    <submittedName>
        <fullName evidence="9">Peptide ABC transporter permease</fullName>
    </submittedName>
</protein>
<keyword evidence="4 7" id="KW-0812">Transmembrane</keyword>
<dbReference type="PROSITE" id="PS50928">
    <property type="entry name" value="ABC_TM1"/>
    <property type="match status" value="1"/>
</dbReference>
<feature type="transmembrane region" description="Helical" evidence="7">
    <location>
        <begin position="21"/>
        <end position="40"/>
    </location>
</feature>
<feature type="transmembrane region" description="Helical" evidence="7">
    <location>
        <begin position="199"/>
        <end position="218"/>
    </location>
</feature>
<reference evidence="10" key="1">
    <citation type="submission" date="2017-11" db="EMBL/GenBank/DDBJ databases">
        <authorList>
            <person name="Zhu W."/>
        </authorList>
    </citation>
    <scope>NUCLEOTIDE SEQUENCE [LARGE SCALE GENOMIC DNA]</scope>
    <source>
        <strain evidence="10">CAU 1051</strain>
    </source>
</reference>
<dbReference type="InterPro" id="IPR000515">
    <property type="entry name" value="MetI-like"/>
</dbReference>
<evidence type="ECO:0000256" key="2">
    <source>
        <dbReference type="ARBA" id="ARBA00022448"/>
    </source>
</evidence>
<dbReference type="InterPro" id="IPR035906">
    <property type="entry name" value="MetI-like_sf"/>
</dbReference>
<comment type="subcellular location">
    <subcellularLocation>
        <location evidence="1 7">Cell membrane</location>
        <topology evidence="1 7">Multi-pass membrane protein</topology>
    </subcellularLocation>
</comment>
<dbReference type="OrthoDB" id="9773683at2"/>
<evidence type="ECO:0000256" key="4">
    <source>
        <dbReference type="ARBA" id="ARBA00022692"/>
    </source>
</evidence>
<dbReference type="Proteomes" id="UP000256520">
    <property type="component" value="Unassembled WGS sequence"/>
</dbReference>
<evidence type="ECO:0000256" key="3">
    <source>
        <dbReference type="ARBA" id="ARBA00022475"/>
    </source>
</evidence>
<dbReference type="Gene3D" id="1.10.3720.10">
    <property type="entry name" value="MetI-like"/>
    <property type="match status" value="1"/>
</dbReference>